<reference evidence="1 2" key="1">
    <citation type="journal article" date="2016" name="Mol. Biol. Evol.">
        <title>Comparative Genomics of Early-Diverging Mushroom-Forming Fungi Provides Insights into the Origins of Lignocellulose Decay Capabilities.</title>
        <authorList>
            <person name="Nagy L.G."/>
            <person name="Riley R."/>
            <person name="Tritt A."/>
            <person name="Adam C."/>
            <person name="Daum C."/>
            <person name="Floudas D."/>
            <person name="Sun H."/>
            <person name="Yadav J.S."/>
            <person name="Pangilinan J."/>
            <person name="Larsson K.H."/>
            <person name="Matsuura K."/>
            <person name="Barry K."/>
            <person name="Labutti K."/>
            <person name="Kuo R."/>
            <person name="Ohm R.A."/>
            <person name="Bhattacharya S.S."/>
            <person name="Shirouzu T."/>
            <person name="Yoshinaga Y."/>
            <person name="Martin F.M."/>
            <person name="Grigoriev I.V."/>
            <person name="Hibbett D.S."/>
        </authorList>
    </citation>
    <scope>NUCLEOTIDE SEQUENCE [LARGE SCALE GENOMIC DNA]</scope>
    <source>
        <strain evidence="1 2">HHB14362 ss-1</strain>
    </source>
</reference>
<evidence type="ECO:0000313" key="1">
    <source>
        <dbReference type="EMBL" id="KZT23575.1"/>
    </source>
</evidence>
<gene>
    <name evidence="1" type="ORF">NEOLEDRAFT_1136357</name>
</gene>
<dbReference type="STRING" id="1314782.A0A165RBK2"/>
<name>A0A165RBK2_9AGAM</name>
<dbReference type="InParanoid" id="A0A165RBK2"/>
<proteinExistence type="predicted"/>
<accession>A0A165RBK2</accession>
<evidence type="ECO:0000313" key="2">
    <source>
        <dbReference type="Proteomes" id="UP000076761"/>
    </source>
</evidence>
<dbReference type="OrthoDB" id="3181072at2759"/>
<protein>
    <submittedName>
        <fullName evidence="1">Uncharacterized protein</fullName>
    </submittedName>
</protein>
<dbReference type="AlphaFoldDB" id="A0A165RBK2"/>
<organism evidence="1 2">
    <name type="scientific">Neolentinus lepideus HHB14362 ss-1</name>
    <dbReference type="NCBI Taxonomy" id="1314782"/>
    <lineage>
        <taxon>Eukaryota</taxon>
        <taxon>Fungi</taxon>
        <taxon>Dikarya</taxon>
        <taxon>Basidiomycota</taxon>
        <taxon>Agaricomycotina</taxon>
        <taxon>Agaricomycetes</taxon>
        <taxon>Gloeophyllales</taxon>
        <taxon>Gloeophyllaceae</taxon>
        <taxon>Neolentinus</taxon>
    </lineage>
</organism>
<dbReference type="EMBL" id="KV425584">
    <property type="protein sequence ID" value="KZT23575.1"/>
    <property type="molecule type" value="Genomic_DNA"/>
</dbReference>
<sequence length="279" mass="30943">MRLRLSLVGQEINVIGSETVRLGVLTNANDTAEKIQALRSELDLRDSDRSSQIEELKGELRNVLEQRVRSALEGVIRQTIANNSGLRERVAQQIASQIPVSLLTQLRKSKLLLQQIQMDLYNSEARRQNAAIHGHSLTEPIRPLLRPLAMPLTSPTNGMVVPVTPAQPAPPPVTPATPHQRVSSISSASSFESNSSTMSWEIEAPTPSDRFPRDLREFASLDDETLHSLLFDYRLESQEDRLKDMNAFLTHINVPFQVTPVSAHPGKSGKPQVVFTAAH</sequence>
<keyword evidence="2" id="KW-1185">Reference proteome</keyword>
<dbReference type="Proteomes" id="UP000076761">
    <property type="component" value="Unassembled WGS sequence"/>
</dbReference>